<name>A0A563U2E2_9SPHI</name>
<dbReference type="InterPro" id="IPR033469">
    <property type="entry name" value="CYTH-like_dom_sf"/>
</dbReference>
<dbReference type="InterPro" id="IPR023577">
    <property type="entry name" value="CYTH_domain"/>
</dbReference>
<dbReference type="CDD" id="cd07891">
    <property type="entry name" value="CYTH-like_CthTTM-like_1"/>
    <property type="match status" value="1"/>
</dbReference>
<evidence type="ECO:0000313" key="3">
    <source>
        <dbReference type="EMBL" id="TWR25531.1"/>
    </source>
</evidence>
<dbReference type="InterPro" id="IPR012042">
    <property type="entry name" value="NeuTTM/CthTTM-like"/>
</dbReference>
<keyword evidence="4" id="KW-1185">Reference proteome</keyword>
<feature type="active site" description="Proton acceptor" evidence="1">
    <location>
        <position position="31"/>
    </location>
</feature>
<accession>A0A563U2E2</accession>
<dbReference type="Pfam" id="PF01928">
    <property type="entry name" value="CYTH"/>
    <property type="match status" value="1"/>
</dbReference>
<organism evidence="3 4">
    <name type="scientific">Mucilaginibacter achroorhodeus</name>
    <dbReference type="NCBI Taxonomy" id="2599294"/>
    <lineage>
        <taxon>Bacteria</taxon>
        <taxon>Pseudomonadati</taxon>
        <taxon>Bacteroidota</taxon>
        <taxon>Sphingobacteriia</taxon>
        <taxon>Sphingobacteriales</taxon>
        <taxon>Sphingobacteriaceae</taxon>
        <taxon>Mucilaginibacter</taxon>
    </lineage>
</organism>
<feature type="domain" description="CYTH" evidence="2">
    <location>
        <begin position="2"/>
        <end position="149"/>
    </location>
</feature>
<protein>
    <submittedName>
        <fullName evidence="3">CYTH domain-containing protein</fullName>
    </submittedName>
</protein>
<proteinExistence type="predicted"/>
<evidence type="ECO:0000256" key="1">
    <source>
        <dbReference type="PIRSR" id="PIRSR016487-1"/>
    </source>
</evidence>
<comment type="caution">
    <text evidence="3">The sequence shown here is derived from an EMBL/GenBank/DDBJ whole genome shotgun (WGS) entry which is preliminary data.</text>
</comment>
<dbReference type="PROSITE" id="PS51707">
    <property type="entry name" value="CYTH"/>
    <property type="match status" value="1"/>
</dbReference>
<dbReference type="PIRSF" id="PIRSF016487">
    <property type="entry name" value="CYTH_UCP016487"/>
    <property type="match status" value="1"/>
</dbReference>
<evidence type="ECO:0000313" key="4">
    <source>
        <dbReference type="Proteomes" id="UP000318010"/>
    </source>
</evidence>
<dbReference type="RefSeq" id="WP_146272097.1">
    <property type="nucleotide sequence ID" value="NZ_VOEI01000004.1"/>
</dbReference>
<dbReference type="AlphaFoldDB" id="A0A563U2E2"/>
<evidence type="ECO:0000259" key="2">
    <source>
        <dbReference type="PROSITE" id="PS51707"/>
    </source>
</evidence>
<dbReference type="OrthoDB" id="9805588at2"/>
<dbReference type="PANTHER" id="PTHR40114">
    <property type="entry name" value="SLR0698 PROTEIN"/>
    <property type="match status" value="1"/>
</dbReference>
<sequence>MGQEIERKFLVDHDKWNALKKPKGNVYKQGYILNEETRTVRIRVTNNTAYITLKGAADGISRSEFEYEIPKLQGSQILAEFATSSVEKTRYNISYKGHLWEVDVFEGSNKGLIVAEIELKTEDESFENPDWVTEEVSYDSRYTNAMLSVKPYSRW</sequence>
<reference evidence="3 4" key="1">
    <citation type="submission" date="2019-07" db="EMBL/GenBank/DDBJ databases">
        <authorList>
            <person name="Kim J."/>
        </authorList>
    </citation>
    <scope>NUCLEOTIDE SEQUENCE [LARGE SCALE GENOMIC DNA]</scope>
    <source>
        <strain evidence="3 4">MJ1a</strain>
    </source>
</reference>
<gene>
    <name evidence="3" type="ORF">FPZ42_13115</name>
</gene>
<dbReference type="EMBL" id="VOEI01000004">
    <property type="protein sequence ID" value="TWR25531.1"/>
    <property type="molecule type" value="Genomic_DNA"/>
</dbReference>
<dbReference type="Proteomes" id="UP000318010">
    <property type="component" value="Unassembled WGS sequence"/>
</dbReference>
<dbReference type="Gene3D" id="2.40.320.10">
    <property type="entry name" value="Hypothetical Protein Pfu-838710-001"/>
    <property type="match status" value="1"/>
</dbReference>
<dbReference type="SUPFAM" id="SSF55154">
    <property type="entry name" value="CYTH-like phosphatases"/>
    <property type="match status" value="1"/>
</dbReference>
<dbReference type="PANTHER" id="PTHR40114:SF1">
    <property type="entry name" value="SLR0698 PROTEIN"/>
    <property type="match status" value="1"/>
</dbReference>
<dbReference type="SMART" id="SM01118">
    <property type="entry name" value="CYTH"/>
    <property type="match status" value="1"/>
</dbReference>